<organism evidence="6 8">
    <name type="scientific">Rothia endophytica</name>
    <dbReference type="NCBI Taxonomy" id="1324766"/>
    <lineage>
        <taxon>Bacteria</taxon>
        <taxon>Bacillati</taxon>
        <taxon>Actinomycetota</taxon>
        <taxon>Actinomycetes</taxon>
        <taxon>Micrococcales</taxon>
        <taxon>Micrococcaceae</taxon>
        <taxon>Rothia</taxon>
    </lineage>
</organism>
<dbReference type="PANTHER" id="PTHR30349">
    <property type="entry name" value="PHAGE INTEGRASE-RELATED"/>
    <property type="match status" value="1"/>
</dbReference>
<keyword evidence="8" id="KW-1185">Reference proteome</keyword>
<dbReference type="InterPro" id="IPR011010">
    <property type="entry name" value="DNA_brk_join_enz"/>
</dbReference>
<dbReference type="PROSITE" id="PS51898">
    <property type="entry name" value="TYR_RECOMBINASE"/>
    <property type="match status" value="1"/>
</dbReference>
<accession>A0ABP9BT68</accession>
<dbReference type="PROSITE" id="PS51900">
    <property type="entry name" value="CB"/>
    <property type="match status" value="1"/>
</dbReference>
<name>A0ABP9BT68_9MICC</name>
<sequence>MRTLRAVSDSSNVAFVTPEATVFEAMLGGWESQQRSRGLRSTTIATRRRLILRLQEFSGRMPWEWNAQDVEEFISGPDQRLKSLSTMRHNHNAIKTFCAYLIDPNYDWVEICENQFGSHPVQVCLPWNTVAHKAQYEGSGKRRPLSFDEVETLFDTADAKVEELAASGKKGALAALRDSQIFKTAYAFGLRRNELAQLDLADLHYNPEAKQWGRYAALHVRWGKAAGGGAPRRRTVLLVPEFDWWVPGMRQWVEQGRDRFDPGELDAIWVTERRTRISGGYLDRRFAELRAEAGLPEELTLHSLRHSYVTHLIEHGYADRFVQEQVGHQHSSTTSIYTSVSGDFKNRILAQALRKITEEEG</sequence>
<dbReference type="Gene3D" id="1.10.443.10">
    <property type="entry name" value="Intergrase catalytic core"/>
    <property type="match status" value="1"/>
</dbReference>
<dbReference type="InterPro" id="IPR044068">
    <property type="entry name" value="CB"/>
</dbReference>
<evidence type="ECO:0008006" key="9">
    <source>
        <dbReference type="Google" id="ProtNLM"/>
    </source>
</evidence>
<evidence type="ECO:0000256" key="2">
    <source>
        <dbReference type="ARBA" id="ARBA00023172"/>
    </source>
</evidence>
<reference evidence="8" key="2">
    <citation type="journal article" date="2019" name="Int. J. Syst. Evol. Microbiol.">
        <title>The Global Catalogue of Microorganisms (GCM) 10K type strain sequencing project: providing services to taxonomists for standard genome sequencing and annotation.</title>
        <authorList>
            <consortium name="The Broad Institute Genomics Platform"/>
            <consortium name="The Broad Institute Genome Sequencing Center for Infectious Disease"/>
            <person name="Wu L."/>
            <person name="Ma J."/>
        </authorList>
    </citation>
    <scope>NUCLEOTIDE SEQUENCE [LARGE SCALE GENOMIC DNA]</scope>
    <source>
        <strain evidence="8">JCM 18541</strain>
    </source>
</reference>
<dbReference type="EMBL" id="BAABKP010000004">
    <property type="protein sequence ID" value="GAA4798597.1"/>
    <property type="molecule type" value="Genomic_DNA"/>
</dbReference>
<evidence type="ECO:0000256" key="1">
    <source>
        <dbReference type="ARBA" id="ARBA00023125"/>
    </source>
</evidence>
<dbReference type="Proteomes" id="UP001500187">
    <property type="component" value="Unassembled WGS sequence"/>
</dbReference>
<dbReference type="PANTHER" id="PTHR30349:SF81">
    <property type="entry name" value="TYROSINE RECOMBINASE XERC"/>
    <property type="match status" value="1"/>
</dbReference>
<keyword evidence="2" id="KW-0233">DNA recombination</keyword>
<feature type="domain" description="Tyr recombinase" evidence="4">
    <location>
        <begin position="140"/>
        <end position="350"/>
    </location>
</feature>
<comment type="caution">
    <text evidence="6">The sequence shown here is derived from an EMBL/GenBank/DDBJ whole genome shotgun (WGS) entry which is preliminary data.</text>
</comment>
<feature type="domain" description="Core-binding (CB)" evidence="5">
    <location>
        <begin position="21"/>
        <end position="102"/>
    </location>
</feature>
<evidence type="ECO:0000256" key="3">
    <source>
        <dbReference type="PROSITE-ProRule" id="PRU01248"/>
    </source>
</evidence>
<gene>
    <name evidence="6" type="ORF">GCM10023352_17960</name>
    <name evidence="7" type="ORF">GCM10023352_18320</name>
</gene>
<reference evidence="6" key="3">
    <citation type="submission" date="2023-12" db="EMBL/GenBank/DDBJ databases">
        <authorList>
            <person name="Sun Q."/>
            <person name="Inoue M."/>
        </authorList>
    </citation>
    <scope>NUCLEOTIDE SEQUENCE</scope>
    <source>
        <strain evidence="6">JCM 18541</strain>
    </source>
</reference>
<proteinExistence type="predicted"/>
<dbReference type="SUPFAM" id="SSF56349">
    <property type="entry name" value="DNA breaking-rejoining enzymes"/>
    <property type="match status" value="1"/>
</dbReference>
<evidence type="ECO:0000313" key="7">
    <source>
        <dbReference type="EMBL" id="GAA4798839.1"/>
    </source>
</evidence>
<dbReference type="EMBL" id="BAABKP010000004">
    <property type="protein sequence ID" value="GAA4798839.1"/>
    <property type="molecule type" value="Genomic_DNA"/>
</dbReference>
<dbReference type="InterPro" id="IPR002104">
    <property type="entry name" value="Integrase_catalytic"/>
</dbReference>
<evidence type="ECO:0000259" key="4">
    <source>
        <dbReference type="PROSITE" id="PS51898"/>
    </source>
</evidence>
<evidence type="ECO:0000259" key="5">
    <source>
        <dbReference type="PROSITE" id="PS51900"/>
    </source>
</evidence>
<reference evidence="6" key="1">
    <citation type="journal article" date="2014" name="Int. J. Syst. Evol. Microbiol.">
        <title>Complete genome of a new Firmicutes species belonging to the dominant human colonic microbiota ('Ruminococcus bicirculans') reveals two chromosomes and a selective capacity to utilize plant glucans.</title>
        <authorList>
            <consortium name="NISC Comparative Sequencing Program"/>
            <person name="Wegmann U."/>
            <person name="Louis P."/>
            <person name="Goesmann A."/>
            <person name="Henrissat B."/>
            <person name="Duncan S.H."/>
            <person name="Flint H.J."/>
        </authorList>
    </citation>
    <scope>NUCLEOTIDE SEQUENCE</scope>
    <source>
        <strain evidence="6">JCM 18541</strain>
    </source>
</reference>
<protein>
    <recommendedName>
        <fullName evidence="9">Integrase</fullName>
    </recommendedName>
</protein>
<dbReference type="Pfam" id="PF00589">
    <property type="entry name" value="Phage_integrase"/>
    <property type="match status" value="1"/>
</dbReference>
<evidence type="ECO:0000313" key="8">
    <source>
        <dbReference type="Proteomes" id="UP001500187"/>
    </source>
</evidence>
<dbReference type="InterPro" id="IPR050090">
    <property type="entry name" value="Tyrosine_recombinase_XerCD"/>
</dbReference>
<dbReference type="InterPro" id="IPR013762">
    <property type="entry name" value="Integrase-like_cat_sf"/>
</dbReference>
<keyword evidence="1 3" id="KW-0238">DNA-binding</keyword>
<evidence type="ECO:0000313" key="6">
    <source>
        <dbReference type="EMBL" id="GAA4798597.1"/>
    </source>
</evidence>